<name>A0A1G5F7P3_9FLAO</name>
<proteinExistence type="inferred from homology"/>
<protein>
    <submittedName>
        <fullName evidence="3">Activator of Hsp90 ATPase homolog 1-like protein</fullName>
    </submittedName>
</protein>
<dbReference type="STRING" id="490189.SAMN02927903_01182"/>
<dbReference type="Proteomes" id="UP000199354">
    <property type="component" value="Unassembled WGS sequence"/>
</dbReference>
<comment type="similarity">
    <text evidence="1">Belongs to the AHA1 family.</text>
</comment>
<dbReference type="InterPro" id="IPR023393">
    <property type="entry name" value="START-like_dom_sf"/>
</dbReference>
<dbReference type="SUPFAM" id="SSF55961">
    <property type="entry name" value="Bet v1-like"/>
    <property type="match status" value="1"/>
</dbReference>
<keyword evidence="4" id="KW-1185">Reference proteome</keyword>
<evidence type="ECO:0000313" key="3">
    <source>
        <dbReference type="EMBL" id="SCY34648.1"/>
    </source>
</evidence>
<evidence type="ECO:0000256" key="1">
    <source>
        <dbReference type="ARBA" id="ARBA00006817"/>
    </source>
</evidence>
<dbReference type="InterPro" id="IPR013538">
    <property type="entry name" value="ASHA1/2-like_C"/>
</dbReference>
<accession>A0A1G5F7P3</accession>
<dbReference type="CDD" id="cd07814">
    <property type="entry name" value="SRPBCC_CalC_Aha1-like"/>
    <property type="match status" value="1"/>
</dbReference>
<dbReference type="AlphaFoldDB" id="A0A1G5F7P3"/>
<organism evidence="3 4">
    <name type="scientific">Flavobacterium caeni</name>
    <dbReference type="NCBI Taxonomy" id="490189"/>
    <lineage>
        <taxon>Bacteria</taxon>
        <taxon>Pseudomonadati</taxon>
        <taxon>Bacteroidota</taxon>
        <taxon>Flavobacteriia</taxon>
        <taxon>Flavobacteriales</taxon>
        <taxon>Flavobacteriaceae</taxon>
        <taxon>Flavobacterium</taxon>
    </lineage>
</organism>
<dbReference type="EMBL" id="FMVF01000005">
    <property type="protein sequence ID" value="SCY34648.1"/>
    <property type="molecule type" value="Genomic_DNA"/>
</dbReference>
<dbReference type="Gene3D" id="3.30.530.20">
    <property type="match status" value="1"/>
</dbReference>
<sequence length="146" mass="16867">MKTIQKTKQINAPKEKVWNVLLEDAHNRIWMTEFMEGAHAQTDWIQGHKVRFLDNDNNGIVGTIKSKQPYDKIEMVYEGEVRNGVDDFESEMGQAMNGSRENYYLSENNGVTTLKVEVDMGEDWYDTMSEAWDRALVKIDDLSLSV</sequence>
<dbReference type="OrthoDB" id="2355173at2"/>
<dbReference type="RefSeq" id="WP_091141382.1">
    <property type="nucleotide sequence ID" value="NZ_FMVF01000005.1"/>
</dbReference>
<reference evidence="3 4" key="1">
    <citation type="submission" date="2016-10" db="EMBL/GenBank/DDBJ databases">
        <authorList>
            <person name="de Groot N.N."/>
        </authorList>
    </citation>
    <scope>NUCLEOTIDE SEQUENCE [LARGE SCALE GENOMIC DNA]</scope>
    <source>
        <strain evidence="3 4">CGMCC 1.7031</strain>
    </source>
</reference>
<evidence type="ECO:0000259" key="2">
    <source>
        <dbReference type="Pfam" id="PF08327"/>
    </source>
</evidence>
<feature type="domain" description="Activator of Hsp90 ATPase homologue 1/2-like C-terminal" evidence="2">
    <location>
        <begin position="11"/>
        <end position="140"/>
    </location>
</feature>
<gene>
    <name evidence="3" type="ORF">SAMN02927903_01182</name>
</gene>
<evidence type="ECO:0000313" key="4">
    <source>
        <dbReference type="Proteomes" id="UP000199354"/>
    </source>
</evidence>
<dbReference type="Pfam" id="PF08327">
    <property type="entry name" value="AHSA1"/>
    <property type="match status" value="1"/>
</dbReference>